<evidence type="ECO:0000256" key="7">
    <source>
        <dbReference type="SAM" id="Phobius"/>
    </source>
</evidence>
<evidence type="ECO:0000256" key="1">
    <source>
        <dbReference type="ARBA" id="ARBA00004651"/>
    </source>
</evidence>
<dbReference type="RefSeq" id="WP_167376523.1">
    <property type="nucleotide sequence ID" value="NZ_FMAG01000001.1"/>
</dbReference>
<reference evidence="9" key="1">
    <citation type="submission" date="2016-08" db="EMBL/GenBank/DDBJ databases">
        <authorList>
            <person name="Varghese N."/>
            <person name="Submissions Spin"/>
        </authorList>
    </citation>
    <scope>NUCLEOTIDE SEQUENCE [LARGE SCALE GENOMIC DNA]</scope>
    <source>
        <strain evidence="9">HAMBI 2975</strain>
    </source>
</reference>
<feature type="transmembrane region" description="Helical" evidence="7">
    <location>
        <begin position="368"/>
        <end position="387"/>
    </location>
</feature>
<dbReference type="Proteomes" id="UP000199101">
    <property type="component" value="Unassembled WGS sequence"/>
</dbReference>
<name>A0A1C3UEU8_9HYPH</name>
<feature type="transmembrane region" description="Helical" evidence="7">
    <location>
        <begin position="79"/>
        <end position="98"/>
    </location>
</feature>
<evidence type="ECO:0000256" key="3">
    <source>
        <dbReference type="ARBA" id="ARBA00022475"/>
    </source>
</evidence>
<evidence type="ECO:0000256" key="5">
    <source>
        <dbReference type="ARBA" id="ARBA00022989"/>
    </source>
</evidence>
<dbReference type="STRING" id="410764.GA0061103_2053"/>
<evidence type="ECO:0000313" key="8">
    <source>
        <dbReference type="EMBL" id="SCB13964.1"/>
    </source>
</evidence>
<feature type="transmembrane region" description="Helical" evidence="7">
    <location>
        <begin position="469"/>
        <end position="485"/>
    </location>
</feature>
<feature type="transmembrane region" description="Helical" evidence="7">
    <location>
        <begin position="104"/>
        <end position="123"/>
    </location>
</feature>
<proteinExistence type="predicted"/>
<evidence type="ECO:0000256" key="4">
    <source>
        <dbReference type="ARBA" id="ARBA00022692"/>
    </source>
</evidence>
<dbReference type="InterPro" id="IPR006726">
    <property type="entry name" value="PHBA_efflux_AaeB/fusaric-R"/>
</dbReference>
<feature type="transmembrane region" description="Helical" evidence="7">
    <location>
        <begin position="29"/>
        <end position="50"/>
    </location>
</feature>
<evidence type="ECO:0000256" key="2">
    <source>
        <dbReference type="ARBA" id="ARBA00022448"/>
    </source>
</evidence>
<evidence type="ECO:0000313" key="9">
    <source>
        <dbReference type="Proteomes" id="UP000199101"/>
    </source>
</evidence>
<keyword evidence="2" id="KW-0813">Transport</keyword>
<dbReference type="PANTHER" id="PTHR30509">
    <property type="entry name" value="P-HYDROXYBENZOIC ACID EFFLUX PUMP SUBUNIT-RELATED"/>
    <property type="match status" value="1"/>
</dbReference>
<keyword evidence="9" id="KW-1185">Reference proteome</keyword>
<feature type="transmembrane region" description="Helical" evidence="7">
    <location>
        <begin position="497"/>
        <end position="519"/>
    </location>
</feature>
<feature type="transmembrane region" description="Helical" evidence="7">
    <location>
        <begin position="160"/>
        <end position="180"/>
    </location>
</feature>
<dbReference type="AlphaFoldDB" id="A0A1C3UEU8"/>
<dbReference type="GO" id="GO:0022857">
    <property type="term" value="F:transmembrane transporter activity"/>
    <property type="evidence" value="ECO:0007669"/>
    <property type="project" value="InterPro"/>
</dbReference>
<keyword evidence="5 7" id="KW-1133">Transmembrane helix</keyword>
<comment type="subcellular location">
    <subcellularLocation>
        <location evidence="1">Cell membrane</location>
        <topology evidence="1">Multi-pass membrane protein</topology>
    </subcellularLocation>
</comment>
<feature type="transmembrane region" description="Helical" evidence="7">
    <location>
        <begin position="421"/>
        <end position="440"/>
    </location>
</feature>
<protein>
    <submittedName>
        <fullName evidence="8">Uncharacterized membrane protein YccC</fullName>
    </submittedName>
</protein>
<feature type="transmembrane region" description="Helical" evidence="7">
    <location>
        <begin position="130"/>
        <end position="148"/>
    </location>
</feature>
<keyword evidence="6 7" id="KW-0472">Membrane</keyword>
<dbReference type="Pfam" id="PF04632">
    <property type="entry name" value="FUSC"/>
    <property type="match status" value="1"/>
</dbReference>
<evidence type="ECO:0000256" key="6">
    <source>
        <dbReference type="ARBA" id="ARBA00023136"/>
    </source>
</evidence>
<dbReference type="GO" id="GO:0005886">
    <property type="term" value="C:plasma membrane"/>
    <property type="evidence" value="ECO:0007669"/>
    <property type="project" value="UniProtKB-SubCell"/>
</dbReference>
<sequence>MTVAPLNSTRLFSSVAHGLALPPWLTWPAVGFALRTTAASLVALYIAFLLNLDDPKWAPMTVWIVAQSNRGMSLSKGQYRILGTIIGAVAAVTMVALFAQVPELFILFLALWLGVCTALATGLRNFRSYGAVLAGYTAAIIAFDSISSPLEVFDIAVARVIYIALGIMTEAVFTTVFAPGTPLQETQNRLASYLRQVSDLCARALRGQVNTSGFQRLLTGALELDVAAEYAAASSRSVRSRFGHLRGATVAMLTQMAIAQSLREHLATRRDLDEPLVEKTAMTLDTICSASSVDPNTIAALRADVRIALSETVVTSGHAIPPRLLILDHLDRLLEAVHGALTRQALFSDEKAPSSRLRLSFHVDHRDAVQNGIRTFVAILIGSWFWIATAWPSGPSFIVILGVICALFATRPNPVVGGMGFLKGGLVAVIAAAICNFAVLPMLSDFTELAIVIGIIMFATGLAMRNVRTAAVATSFAFLFLDLVGPDNTSRVDAASFMNGALALILGVGAGVLVFTLLFPSNLPAKRRRLQRAALRDLADIGQSPAHWTREHWLSRTADRLAGQAATNAGVSQIQAEEDLRGMLAALTIGEATITLAELGREHPLLAKPLDIVLRQLGRGDPARLAKVSRAAARHLSYRIDQPEAPARHTVIRAATQLDAIASAAANHADYLRGRRVA</sequence>
<gene>
    <name evidence="8" type="ORF">GA0061103_2053</name>
</gene>
<dbReference type="EMBL" id="FMAG01000001">
    <property type="protein sequence ID" value="SCB13964.1"/>
    <property type="molecule type" value="Genomic_DNA"/>
</dbReference>
<keyword evidence="4 7" id="KW-0812">Transmembrane</keyword>
<keyword evidence="3" id="KW-1003">Cell membrane</keyword>
<dbReference type="PANTHER" id="PTHR30509:SF9">
    <property type="entry name" value="MULTIDRUG RESISTANCE PROTEIN MDTO"/>
    <property type="match status" value="1"/>
</dbReference>
<organism evidence="8 9">
    <name type="scientific">Rhizobium multihospitium</name>
    <dbReference type="NCBI Taxonomy" id="410764"/>
    <lineage>
        <taxon>Bacteria</taxon>
        <taxon>Pseudomonadati</taxon>
        <taxon>Pseudomonadota</taxon>
        <taxon>Alphaproteobacteria</taxon>
        <taxon>Hyphomicrobiales</taxon>
        <taxon>Rhizobiaceae</taxon>
        <taxon>Rhizobium/Agrobacterium group</taxon>
        <taxon>Rhizobium</taxon>
    </lineage>
</organism>
<accession>A0A1C3UEU8</accession>